<dbReference type="EMBL" id="ABCC02000011">
    <property type="protein sequence ID" value="EDP18622.1"/>
    <property type="molecule type" value="Genomic_DNA"/>
</dbReference>
<gene>
    <name evidence="1" type="ORF">CLOBOL_00984</name>
</gene>
<reference evidence="1 2" key="2">
    <citation type="submission" date="2007-09" db="EMBL/GenBank/DDBJ databases">
        <title>Draft genome sequence of Clostridium bolteae (ATCC BAA-613).</title>
        <authorList>
            <person name="Sudarsanam P."/>
            <person name="Ley R."/>
            <person name="Guruge J."/>
            <person name="Turnbaugh P.J."/>
            <person name="Mahowald M."/>
            <person name="Liep D."/>
            <person name="Gordon J."/>
        </authorList>
    </citation>
    <scope>NUCLEOTIDE SEQUENCE [LARGE SCALE GENOMIC DNA]</scope>
    <source>
        <strain evidence="2">ATCC BAA-613 / DSM 15670 / CCUG 46953 / JCM 12243 / WAL 16351</strain>
    </source>
</reference>
<evidence type="ECO:0000313" key="2">
    <source>
        <dbReference type="Proteomes" id="UP000005396"/>
    </source>
</evidence>
<organism evidence="1 2">
    <name type="scientific">Enterocloster bolteae (strain ATCC BAA-613 / DSM 15670 / CCUG 46953 / JCM 12243 / WAL 16351)</name>
    <name type="common">Clostridium bolteae</name>
    <dbReference type="NCBI Taxonomy" id="411902"/>
    <lineage>
        <taxon>Bacteria</taxon>
        <taxon>Bacillati</taxon>
        <taxon>Bacillota</taxon>
        <taxon>Clostridia</taxon>
        <taxon>Lachnospirales</taxon>
        <taxon>Lachnospiraceae</taxon>
        <taxon>Enterocloster</taxon>
    </lineage>
</organism>
<dbReference type="SUPFAM" id="SSF50341">
    <property type="entry name" value="CheW-like"/>
    <property type="match status" value="1"/>
</dbReference>
<dbReference type="InterPro" id="IPR036061">
    <property type="entry name" value="CheW-like_dom_sf"/>
</dbReference>
<dbReference type="GO" id="GO:0007165">
    <property type="term" value="P:signal transduction"/>
    <property type="evidence" value="ECO:0007669"/>
    <property type="project" value="InterPro"/>
</dbReference>
<accession>A8RJP9</accession>
<name>A8RJP9_ENTBW</name>
<evidence type="ECO:0000313" key="1">
    <source>
        <dbReference type="EMBL" id="EDP18622.1"/>
    </source>
</evidence>
<evidence type="ECO:0008006" key="3">
    <source>
        <dbReference type="Google" id="ProtNLM"/>
    </source>
</evidence>
<proteinExistence type="predicted"/>
<sequence>MLRAQNNSNHGEGKRMADGVNSYLLFFSAGSHFLLPLSCVKRVTDMKEREPEMALADFLELPEAGNLSDQAYLIIADCGDREIGIRAEVVTGLVQVEEEQIYAIPEAVRSSRNQYMDRMAALDAEEEKGKLAFIVVPSLLIPRPVL</sequence>
<dbReference type="HOGENOM" id="CLU_156510_0_0_9"/>
<dbReference type="PaxDb" id="411902-CLOBOL_00984"/>
<dbReference type="eggNOG" id="ENOG5032ASC">
    <property type="taxonomic scope" value="Bacteria"/>
</dbReference>
<reference evidence="1 2" key="1">
    <citation type="submission" date="2007-08" db="EMBL/GenBank/DDBJ databases">
        <authorList>
            <person name="Fulton L."/>
            <person name="Clifton S."/>
            <person name="Fulton B."/>
            <person name="Xu J."/>
            <person name="Minx P."/>
            <person name="Pepin K.H."/>
            <person name="Johnson M."/>
            <person name="Thiruvilangam P."/>
            <person name="Bhonagiri V."/>
            <person name="Nash W.E."/>
            <person name="Mardis E.R."/>
            <person name="Wilson R.K."/>
        </authorList>
    </citation>
    <scope>NUCLEOTIDE SEQUENCE [LARGE SCALE GENOMIC DNA]</scope>
    <source>
        <strain evidence="2">ATCC BAA-613 / DSM 15670 / CCUG 46953 / JCM 12243 / WAL 16351</strain>
    </source>
</reference>
<dbReference type="Proteomes" id="UP000005396">
    <property type="component" value="Unassembled WGS sequence"/>
</dbReference>
<comment type="caution">
    <text evidence="1">The sequence shown here is derived from an EMBL/GenBank/DDBJ whole genome shotgun (WGS) entry which is preliminary data.</text>
</comment>
<dbReference type="AlphaFoldDB" id="A8RJP9"/>
<protein>
    <recommendedName>
        <fullName evidence="3">CheW-like domain-containing protein</fullName>
    </recommendedName>
</protein>
<dbReference type="GO" id="GO:0006935">
    <property type="term" value="P:chemotaxis"/>
    <property type="evidence" value="ECO:0007669"/>
    <property type="project" value="InterPro"/>
</dbReference>